<gene>
    <name evidence="1" type="primary">RRN10_1</name>
    <name evidence="1" type="ORF">GRS66_000173</name>
</gene>
<dbReference type="Proteomes" id="UP000501346">
    <property type="component" value="Chromosome ScII"/>
</dbReference>
<accession>A0A6C1DM16</accession>
<organism evidence="1 2">
    <name type="scientific">Saccharomyces pastorianus</name>
    <name type="common">Lager yeast</name>
    <name type="synonym">Saccharomyces cerevisiae x Saccharomyces eubayanus</name>
    <dbReference type="NCBI Taxonomy" id="27292"/>
    <lineage>
        <taxon>Eukaryota</taxon>
        <taxon>Fungi</taxon>
        <taxon>Dikarya</taxon>
        <taxon>Ascomycota</taxon>
        <taxon>Saccharomycotina</taxon>
        <taxon>Saccharomycetes</taxon>
        <taxon>Saccharomycetales</taxon>
        <taxon>Saccharomycetaceae</taxon>
        <taxon>Saccharomyces</taxon>
    </lineage>
</organism>
<dbReference type="GO" id="GO:0000500">
    <property type="term" value="C:RNA polymerase I upstream activating factor complex"/>
    <property type="evidence" value="ECO:0007669"/>
    <property type="project" value="InterPro"/>
</dbReference>
<dbReference type="PANTHER" id="PTHR28054">
    <property type="entry name" value="RNA POLYMERASE I-SPECIFIC TRANSCRIPTION INITIATION FACTOR RRN10"/>
    <property type="match status" value="1"/>
</dbReference>
<dbReference type="InterPro" id="IPR022793">
    <property type="entry name" value="Rrn10"/>
</dbReference>
<evidence type="ECO:0000313" key="1">
    <source>
        <dbReference type="EMBL" id="QID77981.1"/>
    </source>
</evidence>
<name>A0A6C1DM16_SACPS</name>
<proteinExistence type="predicted"/>
<sequence length="145" mass="16491">MDRNVYEACSNIIKEFGTHVVSADEVLAEKIDNAVPIPFKTREDIDADVEKDRNEGVFEGNIIPDIDLRVVHYYATQLCLNKYPHLINAFDETSLITLGLLIEKWVKDYLTSIQTEQGRQSKVIGKGPCEFISKHIDYRHAPGNI</sequence>
<protein>
    <submittedName>
        <fullName evidence="1">Upstream activation factor subunit</fullName>
    </submittedName>
</protein>
<reference evidence="1 2" key="1">
    <citation type="journal article" date="2019" name="BMC Genomics">
        <title>Chromosome level assembly and comparative genome analysis confirm lager-brewing yeasts originated from a single hybridization.</title>
        <authorList>
            <person name="Salazar A.N."/>
            <person name="Gorter de Vries A.R."/>
            <person name="van den Broek M."/>
            <person name="Brouwers N."/>
            <person name="de la Torre Cortes P."/>
            <person name="Kuijpers N.G.A."/>
            <person name="Daran J.G."/>
            <person name="Abeel T."/>
        </authorList>
    </citation>
    <scope>NUCLEOTIDE SEQUENCE [LARGE SCALE GENOMIC DNA]</scope>
    <source>
        <strain evidence="1 2">CBS 1483</strain>
    </source>
</reference>
<dbReference type="AlphaFoldDB" id="A0A6C1DM16"/>
<dbReference type="GO" id="GO:0001165">
    <property type="term" value="F:RNA polymerase I cis-regulatory region sequence-specific DNA binding"/>
    <property type="evidence" value="ECO:0007669"/>
    <property type="project" value="InterPro"/>
</dbReference>
<dbReference type="Pfam" id="PF05234">
    <property type="entry name" value="UAF_Rrn10"/>
    <property type="match status" value="1"/>
</dbReference>
<dbReference type="InterPro" id="IPR007898">
    <property type="entry name" value="Rrn10_Saccharomycetes"/>
</dbReference>
<keyword evidence="2" id="KW-1185">Reference proteome</keyword>
<dbReference type="PIRSF" id="PIRSF009867">
    <property type="entry name" value="UAF_Rrn10"/>
    <property type="match status" value="1"/>
</dbReference>
<dbReference type="OrthoDB" id="2565191at2759"/>
<dbReference type="GO" id="GO:0042790">
    <property type="term" value="P:nucleolar large rRNA transcription by RNA polymerase I"/>
    <property type="evidence" value="ECO:0007669"/>
    <property type="project" value="InterPro"/>
</dbReference>
<dbReference type="EMBL" id="CP048984">
    <property type="protein sequence ID" value="QID77981.1"/>
    <property type="molecule type" value="Genomic_DNA"/>
</dbReference>
<evidence type="ECO:0000313" key="2">
    <source>
        <dbReference type="Proteomes" id="UP000501346"/>
    </source>
</evidence>
<dbReference type="PANTHER" id="PTHR28054:SF1">
    <property type="entry name" value="RNA POLYMERASE I-SPECIFIC TRANSCRIPTION INITIATION FACTOR RRN10"/>
    <property type="match status" value="1"/>
</dbReference>